<dbReference type="InterPro" id="IPR026591">
    <property type="entry name" value="Sirtuin_cat_small_dom_sf"/>
</dbReference>
<dbReference type="AlphaFoldDB" id="A0AA36N9W0"/>
<dbReference type="Pfam" id="PF02146">
    <property type="entry name" value="SIR2"/>
    <property type="match status" value="1"/>
</dbReference>
<dbReference type="Proteomes" id="UP001178507">
    <property type="component" value="Unassembled WGS sequence"/>
</dbReference>
<evidence type="ECO:0000256" key="3">
    <source>
        <dbReference type="PROSITE-ProRule" id="PRU00236"/>
    </source>
</evidence>
<dbReference type="GO" id="GO:0005634">
    <property type="term" value="C:nucleus"/>
    <property type="evidence" value="ECO:0007669"/>
    <property type="project" value="TreeGrafter"/>
</dbReference>
<feature type="non-terminal residue" evidence="5">
    <location>
        <position position="293"/>
    </location>
</feature>
<dbReference type="PROSITE" id="PS50305">
    <property type="entry name" value="SIRTUIN"/>
    <property type="match status" value="1"/>
</dbReference>
<dbReference type="InterPro" id="IPR050134">
    <property type="entry name" value="NAD-dep_sirtuin_deacylases"/>
</dbReference>
<evidence type="ECO:0000256" key="2">
    <source>
        <dbReference type="ARBA" id="ARBA00023027"/>
    </source>
</evidence>
<protein>
    <recommendedName>
        <fullName evidence="4">Deacetylase sirtuin-type domain-containing protein</fullName>
    </recommendedName>
</protein>
<reference evidence="5" key="1">
    <citation type="submission" date="2023-08" db="EMBL/GenBank/DDBJ databases">
        <authorList>
            <person name="Chen Y."/>
            <person name="Shah S."/>
            <person name="Dougan E. K."/>
            <person name="Thang M."/>
            <person name="Chan C."/>
        </authorList>
    </citation>
    <scope>NUCLEOTIDE SEQUENCE</scope>
</reference>
<keyword evidence="6" id="KW-1185">Reference proteome</keyword>
<evidence type="ECO:0000256" key="1">
    <source>
        <dbReference type="ARBA" id="ARBA00022679"/>
    </source>
</evidence>
<name>A0AA36N9W0_9DINO</name>
<evidence type="ECO:0000259" key="4">
    <source>
        <dbReference type="PROSITE" id="PS50305"/>
    </source>
</evidence>
<dbReference type="PANTHER" id="PTHR11085">
    <property type="entry name" value="NAD-DEPENDENT PROTEIN DEACYLASE SIRTUIN-5, MITOCHONDRIAL-RELATED"/>
    <property type="match status" value="1"/>
</dbReference>
<dbReference type="Gene3D" id="3.30.1600.10">
    <property type="entry name" value="SIR2/SIRT2 'Small Domain"/>
    <property type="match status" value="1"/>
</dbReference>
<comment type="caution">
    <text evidence="5">The sequence shown here is derived from an EMBL/GenBank/DDBJ whole genome shotgun (WGS) entry which is preliminary data.</text>
</comment>
<dbReference type="GO" id="GO:0017136">
    <property type="term" value="F:histone deacetylase activity, NAD-dependent"/>
    <property type="evidence" value="ECO:0007669"/>
    <property type="project" value="TreeGrafter"/>
</dbReference>
<dbReference type="EMBL" id="CAUJNA010003290">
    <property type="protein sequence ID" value="CAJ1398104.1"/>
    <property type="molecule type" value="Genomic_DNA"/>
</dbReference>
<evidence type="ECO:0000313" key="5">
    <source>
        <dbReference type="EMBL" id="CAJ1398104.1"/>
    </source>
</evidence>
<dbReference type="Gene3D" id="3.40.50.1220">
    <property type="entry name" value="TPP-binding domain"/>
    <property type="match status" value="1"/>
</dbReference>
<gene>
    <name evidence="5" type="ORF">EVOR1521_LOCUS21975</name>
</gene>
<accession>A0AA36N9W0</accession>
<comment type="caution">
    <text evidence="3">Lacks conserved residue(s) required for the propagation of feature annotation.</text>
</comment>
<feature type="domain" description="Deacetylase sirtuin-type" evidence="4">
    <location>
        <begin position="2"/>
        <end position="293"/>
    </location>
</feature>
<dbReference type="InterPro" id="IPR003000">
    <property type="entry name" value="Sirtuin"/>
</dbReference>
<dbReference type="SUPFAM" id="SSF52467">
    <property type="entry name" value="DHS-like NAD/FAD-binding domain"/>
    <property type="match status" value="1"/>
</dbReference>
<organism evidence="5 6">
    <name type="scientific">Effrenium voratum</name>
    <dbReference type="NCBI Taxonomy" id="2562239"/>
    <lineage>
        <taxon>Eukaryota</taxon>
        <taxon>Sar</taxon>
        <taxon>Alveolata</taxon>
        <taxon>Dinophyceae</taxon>
        <taxon>Suessiales</taxon>
        <taxon>Symbiodiniaceae</taxon>
        <taxon>Effrenium</taxon>
    </lineage>
</organism>
<dbReference type="InterPro" id="IPR029035">
    <property type="entry name" value="DHS-like_NAD/FAD-binding_dom"/>
</dbReference>
<dbReference type="PANTHER" id="PTHR11085:SF10">
    <property type="entry name" value="NAD-DEPENDENT PROTEIN DEACYLASE SIRTUIN-5, MITOCHONDRIAL-RELATED"/>
    <property type="match status" value="1"/>
</dbReference>
<keyword evidence="2" id="KW-0520">NAD</keyword>
<dbReference type="InterPro" id="IPR026590">
    <property type="entry name" value="Ssirtuin_cat_dom"/>
</dbReference>
<keyword evidence="1" id="KW-0808">Transferase</keyword>
<proteinExistence type="predicted"/>
<dbReference type="CDD" id="cd01407">
    <property type="entry name" value="SIR2-fam"/>
    <property type="match status" value="1"/>
</dbReference>
<sequence>SGYSVERSLEKAADVIARAGSMSAFTGAGISVESGIPDFRSPGGLWSKYNPGVYCEYSNFCRSPHLFWQMGRELALEVHLANQGGMHLRDGLKEAEPNGAHRALVELQEMGKLNTVITQNIDSLHQRAGSHHVIEIHGTMATARCMETGKQVPQSEILRQWVAAREGKPDSTLRPDIATDMWVPKHPETGGVLKPDVTMFGEALPAGAFGSSWWSVLSSPVCLVVGTGLNVFPANLVPGMVRWRFGTLIVLNKDSSGASSVPASDAEICGASATHRALESLRCRFRGQFNWFL</sequence>
<dbReference type="GO" id="GO:0070403">
    <property type="term" value="F:NAD+ binding"/>
    <property type="evidence" value="ECO:0007669"/>
    <property type="project" value="InterPro"/>
</dbReference>
<evidence type="ECO:0000313" key="6">
    <source>
        <dbReference type="Proteomes" id="UP001178507"/>
    </source>
</evidence>